<dbReference type="Proteomes" id="UP000601223">
    <property type="component" value="Unassembled WGS sequence"/>
</dbReference>
<accession>A0A8J3NGF9</accession>
<gene>
    <name evidence="3" type="ORF">Cba03nite_16560</name>
</gene>
<reference evidence="3 4" key="1">
    <citation type="submission" date="2021-01" db="EMBL/GenBank/DDBJ databases">
        <title>Whole genome shotgun sequence of Catellatospora bangladeshensis NBRC 107357.</title>
        <authorList>
            <person name="Komaki H."/>
            <person name="Tamura T."/>
        </authorList>
    </citation>
    <scope>NUCLEOTIDE SEQUENCE [LARGE SCALE GENOMIC DNA]</scope>
    <source>
        <strain evidence="3 4">NBRC 107357</strain>
    </source>
</reference>
<evidence type="ECO:0000256" key="1">
    <source>
        <dbReference type="SAM" id="MobiDB-lite"/>
    </source>
</evidence>
<name>A0A8J3NGF9_9ACTN</name>
<evidence type="ECO:0000256" key="2">
    <source>
        <dbReference type="SAM" id="Phobius"/>
    </source>
</evidence>
<sequence length="291" mass="30639">MRPTGGLDRRAYRAGVVRVPAPTRVIASVTALTVCSVAALPLYESGTVGPSALLIPVALLLVVSWLVRMAQWVAAAGAPAQPGELVVHLAQGGPPAERGRAVRTAGRVSRAGGIDPAPRGYAAWAVLTDRRGRRLHQRVVWEPWLRDLTGPHPVRVRRRAGVTVIDVDGRGRLWPASLALTRRPWGVKLVPLGGRAGSGLTRRRLLAVLLPVAALGAVAHLADGDVLAVVWALVYVAALTFATGQWFGIVPPGAAPAGQAPEAGPGKAAKPPRQRSKSEGARRGQPRGQRR</sequence>
<feature type="region of interest" description="Disordered" evidence="1">
    <location>
        <begin position="253"/>
        <end position="291"/>
    </location>
</feature>
<feature type="transmembrane region" description="Helical" evidence="2">
    <location>
        <begin position="21"/>
        <end position="42"/>
    </location>
</feature>
<dbReference type="AlphaFoldDB" id="A0A8J3NGF9"/>
<keyword evidence="2" id="KW-1133">Transmembrane helix</keyword>
<feature type="transmembrane region" description="Helical" evidence="2">
    <location>
        <begin position="228"/>
        <end position="249"/>
    </location>
</feature>
<keyword evidence="4" id="KW-1185">Reference proteome</keyword>
<organism evidence="3 4">
    <name type="scientific">Catellatospora bangladeshensis</name>
    <dbReference type="NCBI Taxonomy" id="310355"/>
    <lineage>
        <taxon>Bacteria</taxon>
        <taxon>Bacillati</taxon>
        <taxon>Actinomycetota</taxon>
        <taxon>Actinomycetes</taxon>
        <taxon>Micromonosporales</taxon>
        <taxon>Micromonosporaceae</taxon>
        <taxon>Catellatospora</taxon>
    </lineage>
</organism>
<feature type="transmembrane region" description="Helical" evidence="2">
    <location>
        <begin position="48"/>
        <end position="67"/>
    </location>
</feature>
<keyword evidence="2" id="KW-0472">Membrane</keyword>
<feature type="compositionally biased region" description="Low complexity" evidence="1">
    <location>
        <begin position="253"/>
        <end position="269"/>
    </location>
</feature>
<protein>
    <submittedName>
        <fullName evidence="3">Uncharacterized protein</fullName>
    </submittedName>
</protein>
<keyword evidence="2" id="KW-0812">Transmembrane</keyword>
<evidence type="ECO:0000313" key="3">
    <source>
        <dbReference type="EMBL" id="GIF80307.1"/>
    </source>
</evidence>
<evidence type="ECO:0000313" key="4">
    <source>
        <dbReference type="Proteomes" id="UP000601223"/>
    </source>
</evidence>
<dbReference type="EMBL" id="BONF01000009">
    <property type="protein sequence ID" value="GIF80307.1"/>
    <property type="molecule type" value="Genomic_DNA"/>
</dbReference>
<feature type="transmembrane region" description="Helical" evidence="2">
    <location>
        <begin position="205"/>
        <end position="222"/>
    </location>
</feature>
<proteinExistence type="predicted"/>
<comment type="caution">
    <text evidence="3">The sequence shown here is derived from an EMBL/GenBank/DDBJ whole genome shotgun (WGS) entry which is preliminary data.</text>
</comment>